<gene>
    <name evidence="2" type="ORF">HXX76_004283</name>
</gene>
<dbReference type="Pfam" id="PF12697">
    <property type="entry name" value="Abhydrolase_6"/>
    <property type="match status" value="1"/>
</dbReference>
<dbReference type="Gene3D" id="3.40.50.1820">
    <property type="entry name" value="alpha/beta hydrolase"/>
    <property type="match status" value="1"/>
</dbReference>
<dbReference type="InterPro" id="IPR000073">
    <property type="entry name" value="AB_hydrolase_1"/>
</dbReference>
<name>A0A835W5I0_CHLIN</name>
<dbReference type="PANTHER" id="PTHR43689:SF8">
    <property type="entry name" value="ALPHA_BETA-HYDROLASES SUPERFAMILY PROTEIN"/>
    <property type="match status" value="1"/>
</dbReference>
<feature type="domain" description="AB hydrolase-1" evidence="1">
    <location>
        <begin position="43"/>
        <end position="283"/>
    </location>
</feature>
<dbReference type="PANTHER" id="PTHR43689">
    <property type="entry name" value="HYDROLASE"/>
    <property type="match status" value="1"/>
</dbReference>
<dbReference type="InterPro" id="IPR029058">
    <property type="entry name" value="AB_hydrolase_fold"/>
</dbReference>
<reference evidence="2" key="1">
    <citation type="journal article" date="2020" name="bioRxiv">
        <title>Comparative genomics of Chlamydomonas.</title>
        <authorList>
            <person name="Craig R.J."/>
            <person name="Hasan A.R."/>
            <person name="Ness R.W."/>
            <person name="Keightley P.D."/>
        </authorList>
    </citation>
    <scope>NUCLEOTIDE SEQUENCE</scope>
    <source>
        <strain evidence="2">SAG 7.73</strain>
    </source>
</reference>
<dbReference type="SUPFAM" id="SSF53474">
    <property type="entry name" value="alpha/beta-Hydrolases"/>
    <property type="match status" value="1"/>
</dbReference>
<sequence length="314" mass="33646">MASGMKRVPVTIPSMPGQPAIETAFVGPTASELAAYPRDVPAVVLLHGFDSSCMEFRRLYPKLAASAPTYALDLVGWGFTDYSLFKAEPGRVIRPEDKAAHLAAFLQAQCPGRRVVLVGASLGGAMALDFAVTYPEVVEKVVLIDAQGFIDGIGPMATAPRPLLWLGVKLLQSVPLRQAANKMAYFDKDRYATEDAMRIGRLHTHLPGWEDANIAWMRSGGYAISGKIGQVQQEVLVMWGRNDEILEPSYAARFEQTLPSCRLRWVEQCGHCAHLEQPELAAAEILAFAGVAAAAPAELVGAEAAAAAAAASSK</sequence>
<evidence type="ECO:0000259" key="1">
    <source>
        <dbReference type="Pfam" id="PF12697"/>
    </source>
</evidence>
<dbReference type="PRINTS" id="PR00111">
    <property type="entry name" value="ABHYDROLASE"/>
</dbReference>
<accession>A0A835W5I0</accession>
<organism evidence="2 3">
    <name type="scientific">Chlamydomonas incerta</name>
    <dbReference type="NCBI Taxonomy" id="51695"/>
    <lineage>
        <taxon>Eukaryota</taxon>
        <taxon>Viridiplantae</taxon>
        <taxon>Chlorophyta</taxon>
        <taxon>core chlorophytes</taxon>
        <taxon>Chlorophyceae</taxon>
        <taxon>CS clade</taxon>
        <taxon>Chlamydomonadales</taxon>
        <taxon>Chlamydomonadaceae</taxon>
        <taxon>Chlamydomonas</taxon>
    </lineage>
</organism>
<evidence type="ECO:0000313" key="2">
    <source>
        <dbReference type="EMBL" id="KAG2440170.1"/>
    </source>
</evidence>
<evidence type="ECO:0000313" key="3">
    <source>
        <dbReference type="Proteomes" id="UP000650467"/>
    </source>
</evidence>
<proteinExistence type="predicted"/>
<dbReference type="EMBL" id="JAEHOC010000007">
    <property type="protein sequence ID" value="KAG2440170.1"/>
    <property type="molecule type" value="Genomic_DNA"/>
</dbReference>
<comment type="caution">
    <text evidence="2">The sequence shown here is derived from an EMBL/GenBank/DDBJ whole genome shotgun (WGS) entry which is preliminary data.</text>
</comment>
<dbReference type="AlphaFoldDB" id="A0A835W5I0"/>
<dbReference type="OrthoDB" id="6431331at2759"/>
<protein>
    <recommendedName>
        <fullName evidence="1">AB hydrolase-1 domain-containing protein</fullName>
    </recommendedName>
</protein>
<keyword evidence="3" id="KW-1185">Reference proteome</keyword>
<dbReference type="Proteomes" id="UP000650467">
    <property type="component" value="Unassembled WGS sequence"/>
</dbReference>